<evidence type="ECO:0000259" key="1">
    <source>
        <dbReference type="Pfam" id="PF03551"/>
    </source>
</evidence>
<feature type="domain" description="Transcription regulator PadR N-terminal" evidence="1">
    <location>
        <begin position="6"/>
        <end position="77"/>
    </location>
</feature>
<dbReference type="PANTHER" id="PTHR43252:SF6">
    <property type="entry name" value="NEGATIVE TRANSCRIPTION REGULATOR PADR"/>
    <property type="match status" value="1"/>
</dbReference>
<evidence type="ECO:0000313" key="3">
    <source>
        <dbReference type="EMBL" id="TCL76366.1"/>
    </source>
</evidence>
<evidence type="ECO:0000313" key="4">
    <source>
        <dbReference type="Proteomes" id="UP000295008"/>
    </source>
</evidence>
<sequence length="171" mass="19725">MIDNMILGFLFKKAMSGYEIKQMMGMSTGYFIDASYGSIYPALKKLEDQGLITAAETVENGKFKKIYTINQAGKAVFLRWLSGPIPLPRRGLEHLLRLFFFGLLPIEQVKELIQNLLADLKAAQAATEGLEPLIKDKADFFEFATQQFGKDFYRFMIQWYQDFLERLEDRV</sequence>
<dbReference type="PANTHER" id="PTHR43252">
    <property type="entry name" value="TRANSCRIPTIONAL REGULATOR YQJI"/>
    <property type="match status" value="1"/>
</dbReference>
<feature type="domain" description="Transcription regulator PadR C-terminal" evidence="2">
    <location>
        <begin position="94"/>
        <end position="168"/>
    </location>
</feature>
<protein>
    <submittedName>
        <fullName evidence="3">PadR family transcriptional regulator</fullName>
    </submittedName>
</protein>
<dbReference type="Gene3D" id="1.10.10.10">
    <property type="entry name" value="Winged helix-like DNA-binding domain superfamily/Winged helix DNA-binding domain"/>
    <property type="match status" value="1"/>
</dbReference>
<dbReference type="Proteomes" id="UP000295008">
    <property type="component" value="Unassembled WGS sequence"/>
</dbReference>
<accession>A0A4R1SA42</accession>
<dbReference type="RefSeq" id="WP_165907730.1">
    <property type="nucleotide sequence ID" value="NZ_SLUN01000002.1"/>
</dbReference>
<dbReference type="AlphaFoldDB" id="A0A4R1SA42"/>
<dbReference type="SUPFAM" id="SSF46785">
    <property type="entry name" value="Winged helix' DNA-binding domain"/>
    <property type="match status" value="1"/>
</dbReference>
<organism evidence="3 4">
    <name type="scientific">Hydrogenispora ethanolica</name>
    <dbReference type="NCBI Taxonomy" id="1082276"/>
    <lineage>
        <taxon>Bacteria</taxon>
        <taxon>Bacillati</taxon>
        <taxon>Bacillota</taxon>
        <taxon>Hydrogenispora</taxon>
    </lineage>
</organism>
<keyword evidence="4" id="KW-1185">Reference proteome</keyword>
<comment type="caution">
    <text evidence="3">The sequence shown here is derived from an EMBL/GenBank/DDBJ whole genome shotgun (WGS) entry which is preliminary data.</text>
</comment>
<dbReference type="InterPro" id="IPR018309">
    <property type="entry name" value="Tscrpt_reg_PadR_C"/>
</dbReference>
<evidence type="ECO:0000259" key="2">
    <source>
        <dbReference type="Pfam" id="PF10400"/>
    </source>
</evidence>
<dbReference type="InterPro" id="IPR036390">
    <property type="entry name" value="WH_DNA-bd_sf"/>
</dbReference>
<dbReference type="Pfam" id="PF03551">
    <property type="entry name" value="PadR"/>
    <property type="match status" value="1"/>
</dbReference>
<dbReference type="InterPro" id="IPR036388">
    <property type="entry name" value="WH-like_DNA-bd_sf"/>
</dbReference>
<reference evidence="3 4" key="1">
    <citation type="submission" date="2019-03" db="EMBL/GenBank/DDBJ databases">
        <title>Genomic Encyclopedia of Type Strains, Phase IV (KMG-IV): sequencing the most valuable type-strain genomes for metagenomic binning, comparative biology and taxonomic classification.</title>
        <authorList>
            <person name="Goeker M."/>
        </authorList>
    </citation>
    <scope>NUCLEOTIDE SEQUENCE [LARGE SCALE GENOMIC DNA]</scope>
    <source>
        <strain evidence="3 4">LX-B</strain>
    </source>
</reference>
<dbReference type="InterPro" id="IPR005149">
    <property type="entry name" value="Tscrpt_reg_PadR_N"/>
</dbReference>
<dbReference type="Pfam" id="PF10400">
    <property type="entry name" value="Vir_act_alpha_C"/>
    <property type="match status" value="1"/>
</dbReference>
<gene>
    <name evidence="3" type="ORF">EDC14_1002124</name>
</gene>
<proteinExistence type="predicted"/>
<name>A0A4R1SA42_HYDET</name>
<dbReference type="EMBL" id="SLUN01000002">
    <property type="protein sequence ID" value="TCL76366.1"/>
    <property type="molecule type" value="Genomic_DNA"/>
</dbReference>